<feature type="transmembrane region" description="Helical" evidence="2">
    <location>
        <begin position="345"/>
        <end position="361"/>
    </location>
</feature>
<dbReference type="AlphaFoldDB" id="A0ABC9TLH4"/>
<accession>A0ABC9TLH4</accession>
<name>A0ABC9TLH4_ENTFL</name>
<dbReference type="Proteomes" id="UP000015750">
    <property type="component" value="Unassembled WGS sequence"/>
</dbReference>
<feature type="compositionally biased region" description="Polar residues" evidence="1">
    <location>
        <begin position="642"/>
        <end position="665"/>
    </location>
</feature>
<feature type="compositionally biased region" description="Basic and acidic residues" evidence="1">
    <location>
        <begin position="532"/>
        <end position="543"/>
    </location>
</feature>
<organism evidence="4 5">
    <name type="scientific">Enterococcus faecalis RP2S-4</name>
    <dbReference type="NCBI Taxonomy" id="1244145"/>
    <lineage>
        <taxon>Bacteria</taxon>
        <taxon>Bacillati</taxon>
        <taxon>Bacillota</taxon>
        <taxon>Bacilli</taxon>
        <taxon>Lactobacillales</taxon>
        <taxon>Enterococcaceae</taxon>
        <taxon>Enterococcus</taxon>
    </lineage>
</organism>
<feature type="transmembrane region" description="Helical" evidence="2">
    <location>
        <begin position="313"/>
        <end position="333"/>
    </location>
</feature>
<comment type="caution">
    <text evidence="4">The sequence shown here is derived from an EMBL/GenBank/DDBJ whole genome shotgun (WGS) entry which is preliminary data.</text>
</comment>
<keyword evidence="2" id="KW-0472">Membrane</keyword>
<keyword evidence="2" id="KW-0812">Transmembrane</keyword>
<proteinExistence type="predicted"/>
<feature type="compositionally biased region" description="Low complexity" evidence="1">
    <location>
        <begin position="419"/>
        <end position="435"/>
    </location>
</feature>
<feature type="compositionally biased region" description="Basic and acidic residues" evidence="1">
    <location>
        <begin position="627"/>
        <end position="641"/>
    </location>
</feature>
<dbReference type="InterPro" id="IPR058066">
    <property type="entry name" value="pXO2-14_N"/>
</dbReference>
<feature type="transmembrane region" description="Helical" evidence="2">
    <location>
        <begin position="268"/>
        <end position="287"/>
    </location>
</feature>
<dbReference type="EMBL" id="ATIR01000044">
    <property type="protein sequence ID" value="EPI08722.1"/>
    <property type="molecule type" value="Genomic_DNA"/>
</dbReference>
<feature type="transmembrane region" description="Helical" evidence="2">
    <location>
        <begin position="80"/>
        <end position="101"/>
    </location>
</feature>
<feature type="compositionally biased region" description="Basic and acidic residues" evidence="1">
    <location>
        <begin position="510"/>
        <end position="521"/>
    </location>
</feature>
<dbReference type="RefSeq" id="WP_016627334.1">
    <property type="nucleotide sequence ID" value="NZ_KE351874.1"/>
</dbReference>
<feature type="compositionally biased region" description="Basic and acidic residues" evidence="1">
    <location>
        <begin position="552"/>
        <end position="579"/>
    </location>
</feature>
<feature type="compositionally biased region" description="Basic and acidic residues" evidence="1">
    <location>
        <begin position="683"/>
        <end position="697"/>
    </location>
</feature>
<dbReference type="Pfam" id="PF26635">
    <property type="entry name" value="DUF8208"/>
    <property type="match status" value="1"/>
</dbReference>
<gene>
    <name evidence="4" type="ORF">D358_01497</name>
</gene>
<evidence type="ECO:0000313" key="5">
    <source>
        <dbReference type="Proteomes" id="UP000015750"/>
    </source>
</evidence>
<feature type="transmembrane region" description="Helical" evidence="2">
    <location>
        <begin position="113"/>
        <end position="134"/>
    </location>
</feature>
<feature type="compositionally biased region" description="Low complexity" evidence="1">
    <location>
        <begin position="597"/>
        <end position="615"/>
    </location>
</feature>
<evidence type="ECO:0000313" key="4">
    <source>
        <dbReference type="EMBL" id="EPI08722.1"/>
    </source>
</evidence>
<dbReference type="InterPro" id="IPR058521">
    <property type="entry name" value="DUF8208"/>
</dbReference>
<sequence length="732" mass="79158">MWDWLTGESKAAEEAVKFLTKYEDYLHFQGILEWMWNSIVWGLIKLLYYLNTTLEKLLLHSFDVGDFLKDKGLTQLQSDFAVTLGSILLVITASIIGIRMMISKNPPNFKQSLIMLVTAVFLLIYSGTIVNQLFDLSKNAFTNVTQLDKNAPSLQIIQDNTSDLITVLKNGEDNLKQTGNLNKIKKGNFKYIDFNETITPEEISKIEKQIKNNENIQYLDRKLTTTDKGEVTAVVYKDSFVTKMFQESGYRRYPASTGTIIAGEGSLAVGYLFIIFSIVMCIFELAYKKTYLLAAVATDLDTGQRRNKALEGVAQSLLLIAFTGLELNIYIRIIDFLGSKDLDPILYIICLVVSTVLLFKGSQSVAQIFGVDTSLKNGGSSLLSAIGMASVLKNSASSAGHAAVGAGKKGLNTIRGKGNSTDTDSNSTDNPEGNGPDTGGSGTGPKRPSGSGRMQDMANKAGKFRGYMSEKGLGGAMEDGVTAAKDKAGEAAGAAVDKVTSPVKKAKELGKDLKENYEHGVVDGVASGLSKKPSDTKGDKSEETGGENAAGFDDKTRADDSTIPKENKAAANLPKREMPEGMSATFPGEKNTDTTKDTQATGTRATGAGAEPTGTNPKVKTAPTHVKSMDEKETVLDHETKTNMSVNERTAPGTQATGTLSSRSATNPTNVTVPNTQTTNQTDTKKVTSNHTRDTTVTHEVNTINKQTVQMTEKAQVLKEEQEKLKKKLRGN</sequence>
<dbReference type="NCBIfam" id="NF045890">
    <property type="entry name" value="conj_pls20_p028"/>
    <property type="match status" value="1"/>
</dbReference>
<feature type="region of interest" description="Disordered" evidence="1">
    <location>
        <begin position="411"/>
        <end position="457"/>
    </location>
</feature>
<reference evidence="4 5" key="1">
    <citation type="submission" date="2013-06" db="EMBL/GenBank/DDBJ databases">
        <authorList>
            <person name="Weinstock G."/>
            <person name="Sodergren E."/>
            <person name="Lobos E.A."/>
            <person name="Fulton L."/>
            <person name="Fulton R."/>
            <person name="Courtney L."/>
            <person name="Fronick C."/>
            <person name="O'Laughlin M."/>
            <person name="Godfrey J."/>
            <person name="Wilson R.M."/>
            <person name="Miner T."/>
            <person name="Farmer C."/>
            <person name="Delehaunty K."/>
            <person name="Cordes M."/>
            <person name="Minx P."/>
            <person name="Tomlinson C."/>
            <person name="Chen J."/>
            <person name="Wollam A."/>
            <person name="Pepin K.H."/>
            <person name="Bhonagiri V."/>
            <person name="Zhang X."/>
            <person name="Warren W."/>
            <person name="Mitreva M."/>
            <person name="Mardis E.R."/>
            <person name="Wilson R.K."/>
        </authorList>
    </citation>
    <scope>NUCLEOTIDE SEQUENCE [LARGE SCALE GENOMIC DNA]</scope>
    <source>
        <strain evidence="4 5">RP2S-4</strain>
    </source>
</reference>
<evidence type="ECO:0000259" key="3">
    <source>
        <dbReference type="Pfam" id="PF26635"/>
    </source>
</evidence>
<evidence type="ECO:0000256" key="1">
    <source>
        <dbReference type="SAM" id="MobiDB-lite"/>
    </source>
</evidence>
<feature type="compositionally biased region" description="Low complexity" evidence="1">
    <location>
        <begin position="666"/>
        <end position="682"/>
    </location>
</feature>
<protein>
    <recommendedName>
        <fullName evidence="3">DUF8208 domain-containing protein</fullName>
    </recommendedName>
</protein>
<feature type="domain" description="DUF8208" evidence="3">
    <location>
        <begin position="28"/>
        <end position="385"/>
    </location>
</feature>
<feature type="region of interest" description="Disordered" evidence="1">
    <location>
        <begin position="510"/>
        <end position="699"/>
    </location>
</feature>
<feature type="transmembrane region" description="Helical" evidence="2">
    <location>
        <begin position="31"/>
        <end position="50"/>
    </location>
</feature>
<evidence type="ECO:0000256" key="2">
    <source>
        <dbReference type="SAM" id="Phobius"/>
    </source>
</evidence>
<keyword evidence="2" id="KW-1133">Transmembrane helix</keyword>